<dbReference type="RefSeq" id="WP_310412636.1">
    <property type="nucleotide sequence ID" value="NZ_JAVDYC010000001.1"/>
</dbReference>
<dbReference type="EMBL" id="JAVDYC010000001">
    <property type="protein sequence ID" value="MDR7322367.1"/>
    <property type="molecule type" value="Genomic_DNA"/>
</dbReference>
<feature type="domain" description="Glycoside hydrolase family 20 catalytic" evidence="7">
    <location>
        <begin position="138"/>
        <end position="477"/>
    </location>
</feature>
<dbReference type="InterPro" id="IPR029018">
    <property type="entry name" value="Hex-like_dom2"/>
</dbReference>
<dbReference type="GO" id="GO:0004563">
    <property type="term" value="F:beta-N-acetylhexosaminidase activity"/>
    <property type="evidence" value="ECO:0007669"/>
    <property type="project" value="UniProtKB-EC"/>
</dbReference>
<evidence type="ECO:0000256" key="6">
    <source>
        <dbReference type="PIRSR" id="PIRSR625705-1"/>
    </source>
</evidence>
<dbReference type="InterPro" id="IPR015882">
    <property type="entry name" value="HEX_bac_N"/>
</dbReference>
<dbReference type="InterPro" id="IPR025705">
    <property type="entry name" value="Beta_hexosaminidase_sua/sub"/>
</dbReference>
<evidence type="ECO:0000313" key="9">
    <source>
        <dbReference type="EMBL" id="MDR7322367.1"/>
    </source>
</evidence>
<dbReference type="GO" id="GO:0005975">
    <property type="term" value="P:carbohydrate metabolic process"/>
    <property type="evidence" value="ECO:0007669"/>
    <property type="project" value="InterPro"/>
</dbReference>
<sequence>MIPRPVAASFDDAGAFTLRPDTVLIAPDSLAGTAAWLRATLGPPTGCFLPPAAPPAAVDGPPPSGAIVLRLDERMAAEAYRLTVSASLVTVTGGDAAGVHYGLQTLRQLLPPAALRRAAVGDGPWPVPAVAITDAPRFRWRGCMLDVARHFMPVAGVLRLIDLLALHKLNVLHLHLTDDQGWRLEIPGYPLLTSVGAWRPRSMRGSKKHEEYDDRPHGGYYTADDVREIVAYAAARHVTVVPEIDLPGHVQAALAAYPRLGNGSSPAVREAWGISTHTLNVSDEALDFCRTVLHTVCDLFPSPVIGIGGDECDRGEWRRSPAAVARARDLGIEPDDLQAWFVAQFAAVLAARGRRPYGWDEILEGGAPEDALIAAWRGPAAAAFAANAGHEVVSCPDMHVYLDYRQSDDPAEPVPVGTRLTVEDVYAFDPVPAGLTATDRIIGAQANIWTEHMPDARAVDYMAFPRLCALAEVVWSAPDRDLADFTGQLTTHLARLDALGVEYRRPDGPRPWQTRPAARGNPLTDAERREIIAGLTARLLGHP</sequence>
<evidence type="ECO:0000256" key="2">
    <source>
        <dbReference type="ARBA" id="ARBA00006285"/>
    </source>
</evidence>
<dbReference type="AlphaFoldDB" id="A0AAE3ZNX4"/>
<proteinExistence type="inferred from homology"/>
<keyword evidence="10" id="KW-1185">Reference proteome</keyword>
<dbReference type="PANTHER" id="PTHR22600">
    <property type="entry name" value="BETA-HEXOSAMINIDASE"/>
    <property type="match status" value="1"/>
</dbReference>
<dbReference type="Pfam" id="PF00728">
    <property type="entry name" value="Glyco_hydro_20"/>
    <property type="match status" value="1"/>
</dbReference>
<evidence type="ECO:0000256" key="3">
    <source>
        <dbReference type="ARBA" id="ARBA00012663"/>
    </source>
</evidence>
<dbReference type="GO" id="GO:0016020">
    <property type="term" value="C:membrane"/>
    <property type="evidence" value="ECO:0007669"/>
    <property type="project" value="TreeGrafter"/>
</dbReference>
<dbReference type="Proteomes" id="UP001183629">
    <property type="component" value="Unassembled WGS sequence"/>
</dbReference>
<feature type="domain" description="Beta-hexosaminidase bacterial type N-terminal" evidence="8">
    <location>
        <begin position="2"/>
        <end position="135"/>
    </location>
</feature>
<dbReference type="Gene3D" id="3.30.379.10">
    <property type="entry name" value="Chitobiase/beta-hexosaminidase domain 2-like"/>
    <property type="match status" value="1"/>
</dbReference>
<dbReference type="PANTHER" id="PTHR22600:SF57">
    <property type="entry name" value="BETA-N-ACETYLHEXOSAMINIDASE"/>
    <property type="match status" value="1"/>
</dbReference>
<name>A0AAE3ZNX4_9ACTN</name>
<comment type="similarity">
    <text evidence="2">Belongs to the glycosyl hydrolase 20 family.</text>
</comment>
<organism evidence="9 10">
    <name type="scientific">Catenuloplanes niger</name>
    <dbReference type="NCBI Taxonomy" id="587534"/>
    <lineage>
        <taxon>Bacteria</taxon>
        <taxon>Bacillati</taxon>
        <taxon>Actinomycetota</taxon>
        <taxon>Actinomycetes</taxon>
        <taxon>Micromonosporales</taxon>
        <taxon>Micromonosporaceae</taxon>
        <taxon>Catenuloplanes</taxon>
    </lineage>
</organism>
<accession>A0AAE3ZNX4</accession>
<dbReference type="GO" id="GO:0030203">
    <property type="term" value="P:glycosaminoglycan metabolic process"/>
    <property type="evidence" value="ECO:0007669"/>
    <property type="project" value="TreeGrafter"/>
</dbReference>
<dbReference type="Pfam" id="PF02838">
    <property type="entry name" value="Glyco_hydro_20b"/>
    <property type="match status" value="1"/>
</dbReference>
<dbReference type="InterPro" id="IPR017853">
    <property type="entry name" value="GH"/>
</dbReference>
<dbReference type="PRINTS" id="PR00738">
    <property type="entry name" value="GLHYDRLASE20"/>
</dbReference>
<dbReference type="SUPFAM" id="SSF51445">
    <property type="entry name" value="(Trans)glycosidases"/>
    <property type="match status" value="1"/>
</dbReference>
<protein>
    <recommendedName>
        <fullName evidence="3">beta-N-acetylhexosaminidase</fullName>
        <ecNumber evidence="3">3.2.1.52</ecNumber>
    </recommendedName>
</protein>
<evidence type="ECO:0000256" key="4">
    <source>
        <dbReference type="ARBA" id="ARBA00022801"/>
    </source>
</evidence>
<evidence type="ECO:0000259" key="7">
    <source>
        <dbReference type="Pfam" id="PF00728"/>
    </source>
</evidence>
<reference evidence="9 10" key="1">
    <citation type="submission" date="2023-07" db="EMBL/GenBank/DDBJ databases">
        <title>Sequencing the genomes of 1000 actinobacteria strains.</title>
        <authorList>
            <person name="Klenk H.-P."/>
        </authorList>
    </citation>
    <scope>NUCLEOTIDE SEQUENCE [LARGE SCALE GENOMIC DNA]</scope>
    <source>
        <strain evidence="9 10">DSM 44711</strain>
    </source>
</reference>
<dbReference type="CDD" id="cd06563">
    <property type="entry name" value="GH20_chitobiase-like"/>
    <property type="match status" value="1"/>
</dbReference>
<keyword evidence="5 9" id="KW-0326">Glycosidase</keyword>
<comment type="caution">
    <text evidence="9">The sequence shown here is derived from an EMBL/GenBank/DDBJ whole genome shotgun (WGS) entry which is preliminary data.</text>
</comment>
<comment type="catalytic activity">
    <reaction evidence="1">
        <text>Hydrolysis of terminal non-reducing N-acetyl-D-hexosamine residues in N-acetyl-beta-D-hexosaminides.</text>
        <dbReference type="EC" id="3.2.1.52"/>
    </reaction>
</comment>
<dbReference type="Gene3D" id="3.20.20.80">
    <property type="entry name" value="Glycosidases"/>
    <property type="match status" value="1"/>
</dbReference>
<evidence type="ECO:0000256" key="5">
    <source>
        <dbReference type="ARBA" id="ARBA00023295"/>
    </source>
</evidence>
<evidence type="ECO:0000313" key="10">
    <source>
        <dbReference type="Proteomes" id="UP001183629"/>
    </source>
</evidence>
<feature type="active site" description="Proton donor" evidence="6">
    <location>
        <position position="311"/>
    </location>
</feature>
<gene>
    <name evidence="9" type="ORF">J2S44_002617</name>
</gene>
<dbReference type="EC" id="3.2.1.52" evidence="3"/>
<keyword evidence="4 9" id="KW-0378">Hydrolase</keyword>
<dbReference type="InterPro" id="IPR015883">
    <property type="entry name" value="Glyco_hydro_20_cat"/>
</dbReference>
<evidence type="ECO:0000256" key="1">
    <source>
        <dbReference type="ARBA" id="ARBA00001231"/>
    </source>
</evidence>
<evidence type="ECO:0000259" key="8">
    <source>
        <dbReference type="Pfam" id="PF02838"/>
    </source>
</evidence>
<dbReference type="SUPFAM" id="SSF55545">
    <property type="entry name" value="beta-N-acetylhexosaminidase-like domain"/>
    <property type="match status" value="1"/>
</dbReference>